<dbReference type="AlphaFoldDB" id="A0A495MAZ0"/>
<accession>A0A495MAZ0</accession>
<sequence>MKSRLKNIAGLLALSLFINSCSSDDNGSAPADGTSGDVELFFDNGVAGDALMLGNSYTNSNGETLIFERFTYIVSNFVLIKEDGSEFTYPKNESYFIINEETGQFTVHLENVPAGDYKKIKFGIGVDQQRYLQGETAQQSFWDLAFANNMTWTWSTGYRFINCQGTFTVDPAHGGDTTSRGFMIHQGSNTATDNYREVVLNLPTTARVREGEMPNIHLKSDANVILDGDTKIELHHNLNGAGTAASIMAGENLITIANNTKKMFTVDHVHNGAGTHH</sequence>
<evidence type="ECO:0000313" key="4">
    <source>
        <dbReference type="Proteomes" id="UP000277579"/>
    </source>
</evidence>
<dbReference type="OrthoDB" id="1422031at2"/>
<protein>
    <recommendedName>
        <fullName evidence="2">Copper-binding protein MbnP-like domain-containing protein</fullName>
    </recommendedName>
</protein>
<proteinExistence type="predicted"/>
<reference evidence="3 4" key="1">
    <citation type="submission" date="2018-10" db="EMBL/GenBank/DDBJ databases">
        <title>Genomic Encyclopedia of Archaeal and Bacterial Type Strains, Phase II (KMG-II): from individual species to whole genera.</title>
        <authorList>
            <person name="Goeker M."/>
        </authorList>
    </citation>
    <scope>NUCLEOTIDE SEQUENCE [LARGE SCALE GENOMIC DNA]</scope>
    <source>
        <strain evidence="3 4">DSM 29537</strain>
    </source>
</reference>
<keyword evidence="1" id="KW-0732">Signal</keyword>
<feature type="signal peptide" evidence="1">
    <location>
        <begin position="1"/>
        <end position="23"/>
    </location>
</feature>
<evidence type="ECO:0000313" key="3">
    <source>
        <dbReference type="EMBL" id="RKS23157.1"/>
    </source>
</evidence>
<dbReference type="RefSeq" id="WP_121376381.1">
    <property type="nucleotide sequence ID" value="NZ_RBLC01000002.1"/>
</dbReference>
<dbReference type="EMBL" id="RBLC01000002">
    <property type="protein sequence ID" value="RKS23157.1"/>
    <property type="molecule type" value="Genomic_DNA"/>
</dbReference>
<evidence type="ECO:0000256" key="1">
    <source>
        <dbReference type="SAM" id="SignalP"/>
    </source>
</evidence>
<gene>
    <name evidence="3" type="ORF">CLV94_2062</name>
</gene>
<feature type="chain" id="PRO_5019770228" description="Copper-binding protein MbnP-like domain-containing protein" evidence="1">
    <location>
        <begin position="24"/>
        <end position="277"/>
    </location>
</feature>
<dbReference type="Proteomes" id="UP000277579">
    <property type="component" value="Unassembled WGS sequence"/>
</dbReference>
<comment type="caution">
    <text evidence="3">The sequence shown here is derived from an EMBL/GenBank/DDBJ whole genome shotgun (WGS) entry which is preliminary data.</text>
</comment>
<keyword evidence="4" id="KW-1185">Reference proteome</keyword>
<feature type="domain" description="Copper-binding protein MbnP-like" evidence="2">
    <location>
        <begin position="36"/>
        <end position="234"/>
    </location>
</feature>
<name>A0A495MAZ0_9FLAO</name>
<organism evidence="3 4">
    <name type="scientific">Flavobacterium endophyticum</name>
    <dbReference type="NCBI Taxonomy" id="1540163"/>
    <lineage>
        <taxon>Bacteria</taxon>
        <taxon>Pseudomonadati</taxon>
        <taxon>Bacteroidota</taxon>
        <taxon>Flavobacteriia</taxon>
        <taxon>Flavobacteriales</taxon>
        <taxon>Flavobacteriaceae</taxon>
        <taxon>Flavobacterium</taxon>
    </lineage>
</organism>
<dbReference type="Pfam" id="PF20243">
    <property type="entry name" value="MbnP"/>
    <property type="match status" value="1"/>
</dbReference>
<dbReference type="InterPro" id="IPR046863">
    <property type="entry name" value="MbnP-like_dom"/>
</dbReference>
<evidence type="ECO:0000259" key="2">
    <source>
        <dbReference type="Pfam" id="PF20243"/>
    </source>
</evidence>